<dbReference type="SMART" id="SM00717">
    <property type="entry name" value="SANT"/>
    <property type="match status" value="5"/>
</dbReference>
<evidence type="ECO:0000259" key="8">
    <source>
        <dbReference type="PROSITE" id="PS50090"/>
    </source>
</evidence>
<dbReference type="PROSITE" id="PS50090">
    <property type="entry name" value="MYB_LIKE"/>
    <property type="match status" value="4"/>
</dbReference>
<keyword evidence="2" id="KW-0805">Transcription regulation</keyword>
<keyword evidence="6" id="KW-0175">Coiled coil</keyword>
<dbReference type="PROSITE" id="PS51293">
    <property type="entry name" value="SANT"/>
    <property type="match status" value="1"/>
</dbReference>
<dbReference type="PANTHER" id="PTHR46621">
    <property type="entry name" value="SNRNA-ACTIVATING PROTEIN COMPLEX SUBUNIT 4"/>
    <property type="match status" value="1"/>
</dbReference>
<evidence type="ECO:0000259" key="9">
    <source>
        <dbReference type="PROSITE" id="PS51293"/>
    </source>
</evidence>
<name>A0A8C8R8L8_9SAUR</name>
<feature type="domain" description="HTH myb-type" evidence="10">
    <location>
        <begin position="357"/>
        <end position="409"/>
    </location>
</feature>
<feature type="compositionally biased region" description="Basic and acidic residues" evidence="7">
    <location>
        <begin position="1504"/>
        <end position="1519"/>
    </location>
</feature>
<evidence type="ECO:0000313" key="12">
    <source>
        <dbReference type="Proteomes" id="UP000694393"/>
    </source>
</evidence>
<keyword evidence="3" id="KW-0238">DNA-binding</keyword>
<accession>A0A8C8R8L8</accession>
<proteinExistence type="predicted"/>
<dbReference type="Proteomes" id="UP000694393">
    <property type="component" value="Unplaced"/>
</dbReference>
<reference evidence="11" key="2">
    <citation type="submission" date="2025-09" db="UniProtKB">
        <authorList>
            <consortium name="Ensembl"/>
        </authorList>
    </citation>
    <scope>IDENTIFICATION</scope>
</reference>
<feature type="compositionally biased region" description="Acidic residues" evidence="7">
    <location>
        <begin position="60"/>
        <end position="70"/>
    </location>
</feature>
<dbReference type="PROSITE" id="PS51294">
    <property type="entry name" value="HTH_MYB"/>
    <property type="match status" value="3"/>
</dbReference>
<dbReference type="GO" id="GO:0042795">
    <property type="term" value="P:snRNA transcription by RNA polymerase II"/>
    <property type="evidence" value="ECO:0007669"/>
    <property type="project" value="TreeGrafter"/>
</dbReference>
<dbReference type="FunFam" id="1.10.10.60:FF:000321">
    <property type="entry name" value="Small nuclear RNA-activating complex, polypeptide 4"/>
    <property type="match status" value="1"/>
</dbReference>
<feature type="compositionally biased region" description="Basic and acidic residues" evidence="7">
    <location>
        <begin position="71"/>
        <end position="86"/>
    </location>
</feature>
<feature type="region of interest" description="Disordered" evidence="7">
    <location>
        <begin position="526"/>
        <end position="556"/>
    </location>
</feature>
<dbReference type="GO" id="GO:0000978">
    <property type="term" value="F:RNA polymerase II cis-regulatory region sequence-specific DNA binding"/>
    <property type="evidence" value="ECO:0007669"/>
    <property type="project" value="TreeGrafter"/>
</dbReference>
<reference evidence="11" key="1">
    <citation type="submission" date="2025-08" db="UniProtKB">
        <authorList>
            <consortium name="Ensembl"/>
        </authorList>
    </citation>
    <scope>IDENTIFICATION</scope>
</reference>
<feature type="region of interest" description="Disordered" evidence="7">
    <location>
        <begin position="1253"/>
        <end position="1272"/>
    </location>
</feature>
<dbReference type="GO" id="GO:0019185">
    <property type="term" value="C:snRNA-activating protein complex"/>
    <property type="evidence" value="ECO:0007669"/>
    <property type="project" value="TreeGrafter"/>
</dbReference>
<feature type="compositionally biased region" description="Basic and acidic residues" evidence="7">
    <location>
        <begin position="994"/>
        <end position="1005"/>
    </location>
</feature>
<evidence type="ECO:0000256" key="6">
    <source>
        <dbReference type="SAM" id="Coils"/>
    </source>
</evidence>
<dbReference type="InterPro" id="IPR017884">
    <property type="entry name" value="SANT_dom"/>
</dbReference>
<feature type="compositionally biased region" description="Polar residues" evidence="7">
    <location>
        <begin position="1161"/>
        <end position="1171"/>
    </location>
</feature>
<evidence type="ECO:0000256" key="1">
    <source>
        <dbReference type="ARBA" id="ARBA00022737"/>
    </source>
</evidence>
<organism evidence="11 12">
    <name type="scientific">Pelusios castaneus</name>
    <name type="common">West African mud turtle</name>
    <dbReference type="NCBI Taxonomy" id="367368"/>
    <lineage>
        <taxon>Eukaryota</taxon>
        <taxon>Metazoa</taxon>
        <taxon>Chordata</taxon>
        <taxon>Craniata</taxon>
        <taxon>Vertebrata</taxon>
        <taxon>Euteleostomi</taxon>
        <taxon>Archelosauria</taxon>
        <taxon>Testudinata</taxon>
        <taxon>Testudines</taxon>
        <taxon>Pleurodira</taxon>
        <taxon>Pelomedusidae</taxon>
        <taxon>Pelusios</taxon>
    </lineage>
</organism>
<feature type="compositionally biased region" description="Pro residues" evidence="7">
    <location>
        <begin position="1340"/>
        <end position="1359"/>
    </location>
</feature>
<sequence>MARRLGRAGGLLREPEVMSPVDLHAEREKIQKEIEELEKSLDPGITSVDVVMTDSSLDSDSADDLDDDDSDAHSEMEVEKGGRSSNDDSDIDNSLPADPETCLQMNLVYQEVIQEKIEEISLLIAQNREQQKEIMWDVGGPKTAKAKDGRSLPSNIFLGHFTKPYFKDKVSGIGPPANDDTREKTAQGIKSFEELLVTKWKSREKVLLNKSVISDRLQRLLQPKLLKLSYLNQKLEKAKSEMEKQILEKQVKEVEREIEEINHLPEEALLGNRLDEHDWEKISNMNFDGSRKAKELRKFWQNWEHPTIDKREWNEEEIEKLKEIAAKHNCLDWQTIAQELGTKRSAFQCLQKFQASNKDLKRKEWTKQEDQMLLHLVQEMRVGRHIPYKKISYYMEGRDSVQLIYRWTKSVDPNLRRGFWTPEEDAKLLAAVAKYGEHNWYKIRAEVPGRNDYQCRDRYINALHHDVKKGKWSLEEENKFIELTEKHGVGHWTKIASELTHRTASQCLSKWKVLIGAQKKSQPWKCLQKRRRVHRHSSSSSESSSEDSESELMDNFEEEMDSPSEFKCMVPSLDLWIPTRTNLAERRKAKCMLPSFYSSKSACVKRNLKQVPGGTAGRSKNKVSDGPAGLSTVLKGIKCPPSTDINLKDPEELVNEASIRGKQVLKVTLEDVRKVLRKNTCSQRKCLDKPRKPSDPSSAVVSKVAAGTSVGQVLQVLQNTKEKKYRHQRDRFQRKTLERRLLMAVTPWVGNVLLPFGFGAERGASRRTRADTIREQLQSVTQASTPVFTLFIQLFQIDTSGCMKVIRERKMRQSELIKAMAGNAKRLQRPSCSSQNSSGPPAQPRSQKGAQPSTAKAKRPIASKAKESPETGRADLPALQLPKQKPKTVSELLREKRLRESRAKKALQRTVILAPQVLVSPSVIIQPPVQQGVPATQGSGEPQAARLLGSRNAQAACVSVPPFTPVVAPVSSPKAVGSPSSPAPEPVASACSSEGRREKSKKVVSEEAWGDVSKKEASQDTPLGAGENEVPRSCRKSQVLGGGSAPVVLQNQAFVPHQITLVPSSAISLNPAAVESGPKKASPSTPTICAPALVGSQPNAISLLPAIMAPQKGAQVVHKNIVPITWLVTPQGLIPTSVQALVSVPSQGKLPSAGTVGSGETAETSDANTSVPRVPPMPAGASQPPVRRPDAQSAEGAPSGKMVSLNHPTLLSSVVLSAPGRESPSLTLPAPASFSGLSGERSVTVSSLATEGSALHPSPTLLPQTKPPASTPRADLLCLPSLADPVESSKGDTLHGSSSNPSVIMKGVLMQRPDHLPDCNKTAGTSDHLAAHVTRHRPICPRPPSNPPADNPPGPPAPSPEKNLIDVSLISLEDEASVQEWLRGKRGIPVPPLKISLPYLPPFLCNLKTFSRLLLQKKTLEQRVSCLGASEESREGDAGADPYAARELVRQKLGENPAYLLLKARFLATFTLPAVLATLPPPRVTTTLSHNWLPSSESDAEESPSDKDSAAESHGREMAEVLPDSAAGAVSGGEDADMANQDARAEAMAEPSVPGPCAVEEARAQRTKRSARFRKRRRRT</sequence>
<dbReference type="SUPFAM" id="SSF46689">
    <property type="entry name" value="Homeodomain-like"/>
    <property type="match status" value="3"/>
</dbReference>
<dbReference type="PANTHER" id="PTHR46621:SF1">
    <property type="entry name" value="SNRNA-ACTIVATING PROTEIN COMPLEX SUBUNIT 4"/>
    <property type="match status" value="1"/>
</dbReference>
<feature type="domain" description="Myb-like" evidence="8">
    <location>
        <begin position="412"/>
        <end position="463"/>
    </location>
</feature>
<dbReference type="GO" id="GO:0042796">
    <property type="term" value="P:snRNA transcription by RNA polymerase III"/>
    <property type="evidence" value="ECO:0007669"/>
    <property type="project" value="TreeGrafter"/>
</dbReference>
<evidence type="ECO:0000313" key="11">
    <source>
        <dbReference type="Ensembl" id="ENSPCEP00000001700.1"/>
    </source>
</evidence>
<feature type="region of interest" description="Disordered" evidence="7">
    <location>
        <begin position="1488"/>
        <end position="1580"/>
    </location>
</feature>
<feature type="compositionally biased region" description="Basic and acidic residues" evidence="7">
    <location>
        <begin position="864"/>
        <end position="873"/>
    </location>
</feature>
<dbReference type="InterPro" id="IPR001005">
    <property type="entry name" value="SANT/Myb"/>
</dbReference>
<feature type="coiled-coil region" evidence="6">
    <location>
        <begin position="225"/>
        <end position="264"/>
    </location>
</feature>
<evidence type="ECO:0000256" key="3">
    <source>
        <dbReference type="ARBA" id="ARBA00023125"/>
    </source>
</evidence>
<feature type="region of interest" description="Disordered" evidence="7">
    <location>
        <begin position="971"/>
        <end position="1037"/>
    </location>
</feature>
<feature type="compositionally biased region" description="Basic residues" evidence="7">
    <location>
        <begin position="1565"/>
        <end position="1580"/>
    </location>
</feature>
<feature type="region of interest" description="Disordered" evidence="7">
    <location>
        <begin position="36"/>
        <end position="98"/>
    </location>
</feature>
<keyword evidence="1" id="KW-0677">Repeat</keyword>
<feature type="domain" description="Myb-like" evidence="8">
    <location>
        <begin position="305"/>
        <end position="354"/>
    </location>
</feature>
<keyword evidence="4" id="KW-0804">Transcription</keyword>
<feature type="compositionally biased region" description="Low complexity" evidence="7">
    <location>
        <begin position="971"/>
        <end position="993"/>
    </location>
</feature>
<dbReference type="Pfam" id="PF13921">
    <property type="entry name" value="Myb_DNA-bind_6"/>
    <property type="match status" value="2"/>
</dbReference>
<dbReference type="CDD" id="cd00167">
    <property type="entry name" value="SANT"/>
    <property type="match status" value="3"/>
</dbReference>
<feature type="region of interest" description="Disordered" evidence="7">
    <location>
        <begin position="822"/>
        <end position="889"/>
    </location>
</feature>
<feature type="compositionally biased region" description="Polar residues" evidence="7">
    <location>
        <begin position="830"/>
        <end position="854"/>
    </location>
</feature>
<evidence type="ECO:0000256" key="7">
    <source>
        <dbReference type="SAM" id="MobiDB-lite"/>
    </source>
</evidence>
<feature type="compositionally biased region" description="Basic residues" evidence="7">
    <location>
        <begin position="527"/>
        <end position="537"/>
    </location>
</feature>
<feature type="region of interest" description="Disordered" evidence="7">
    <location>
        <begin position="1"/>
        <end position="24"/>
    </location>
</feature>
<dbReference type="Gene3D" id="1.10.10.60">
    <property type="entry name" value="Homeodomain-like"/>
    <property type="match status" value="4"/>
</dbReference>
<feature type="domain" description="Myb-like" evidence="8">
    <location>
        <begin position="357"/>
        <end position="411"/>
    </location>
</feature>
<keyword evidence="5" id="KW-0539">Nucleus</keyword>
<evidence type="ECO:0000256" key="4">
    <source>
        <dbReference type="ARBA" id="ARBA00023163"/>
    </source>
</evidence>
<evidence type="ECO:0000259" key="10">
    <source>
        <dbReference type="PROSITE" id="PS51294"/>
    </source>
</evidence>
<dbReference type="GO" id="GO:0001006">
    <property type="term" value="F:RNA polymerase III type 3 promoter sequence-specific DNA binding"/>
    <property type="evidence" value="ECO:0007669"/>
    <property type="project" value="TreeGrafter"/>
</dbReference>
<feature type="region of interest" description="Disordered" evidence="7">
    <location>
        <begin position="1148"/>
        <end position="1203"/>
    </location>
</feature>
<dbReference type="InterPro" id="IPR009057">
    <property type="entry name" value="Homeodomain-like_sf"/>
</dbReference>
<evidence type="ECO:0000256" key="2">
    <source>
        <dbReference type="ARBA" id="ARBA00023015"/>
    </source>
</evidence>
<evidence type="ECO:0000256" key="5">
    <source>
        <dbReference type="ARBA" id="ARBA00023242"/>
    </source>
</evidence>
<dbReference type="Ensembl" id="ENSPCET00000001762.1">
    <property type="protein sequence ID" value="ENSPCEP00000001700.1"/>
    <property type="gene ID" value="ENSPCEG00000001444.1"/>
</dbReference>
<feature type="region of interest" description="Disordered" evidence="7">
    <location>
        <begin position="1337"/>
        <end position="1362"/>
    </location>
</feature>
<feature type="domain" description="Myb-like" evidence="8">
    <location>
        <begin position="464"/>
        <end position="515"/>
    </location>
</feature>
<feature type="domain" description="HTH myb-type" evidence="10">
    <location>
        <begin position="468"/>
        <end position="519"/>
    </location>
</feature>
<protein>
    <submittedName>
        <fullName evidence="11">Small nuclear RNA activating complex polypeptide 4</fullName>
    </submittedName>
</protein>
<feature type="compositionally biased region" description="Acidic residues" evidence="7">
    <location>
        <begin position="544"/>
        <end position="556"/>
    </location>
</feature>
<keyword evidence="12" id="KW-1185">Reference proteome</keyword>
<dbReference type="InterPro" id="IPR017930">
    <property type="entry name" value="Myb_dom"/>
</dbReference>
<feature type="domain" description="SANT" evidence="9">
    <location>
        <begin position="420"/>
        <end position="467"/>
    </location>
</feature>
<feature type="domain" description="HTH myb-type" evidence="10">
    <location>
        <begin position="412"/>
        <end position="467"/>
    </location>
</feature>
<dbReference type="InterPro" id="IPR051575">
    <property type="entry name" value="Myb-like_DNA-bd"/>
</dbReference>